<protein>
    <submittedName>
        <fullName evidence="1">Uncharacterized protein</fullName>
    </submittedName>
</protein>
<dbReference type="EMBL" id="CP053586">
    <property type="protein sequence ID" value="WNZ24786.1"/>
    <property type="molecule type" value="Genomic_DNA"/>
</dbReference>
<dbReference type="AlphaFoldDB" id="A0AA96WM21"/>
<name>A0AA96WM21_9CYAN</name>
<gene>
    <name evidence="1" type="ORF">HJG54_19345</name>
</gene>
<organism evidence="1">
    <name type="scientific">Leptolyngbya sp. NK1-12</name>
    <dbReference type="NCBI Taxonomy" id="2547451"/>
    <lineage>
        <taxon>Bacteria</taxon>
        <taxon>Bacillati</taxon>
        <taxon>Cyanobacteriota</taxon>
        <taxon>Cyanophyceae</taxon>
        <taxon>Leptolyngbyales</taxon>
        <taxon>Leptolyngbyaceae</taxon>
        <taxon>Leptolyngbya group</taxon>
        <taxon>Leptolyngbya</taxon>
    </lineage>
</organism>
<sequence>MLENDISSVALEDVAVKEVQRIISSDVTYREAVVKAMRQVAGQHGFTVDTHELIMASHEAITAALMPITKVTVDRVNTLLSLMFISQPSYACAETLPTGFYTAEFSENNDPSCSDIAGTVIYRNMKGKEVLRSTLKAADIPHQVPSVGVKLVVSKGRATQAVDILQLWRVKPPGAHHTLDLTNKTCLPPGG</sequence>
<dbReference type="RefSeq" id="WP_316430754.1">
    <property type="nucleotide sequence ID" value="NZ_CP053586.1"/>
</dbReference>
<reference evidence="1" key="1">
    <citation type="submission" date="2020-05" db="EMBL/GenBank/DDBJ databases">
        <authorList>
            <person name="Zhu T."/>
            <person name="Keshari N."/>
            <person name="Lu X."/>
        </authorList>
    </citation>
    <scope>NUCLEOTIDE SEQUENCE</scope>
    <source>
        <strain evidence="1">NK1-12</strain>
    </source>
</reference>
<accession>A0AA96WM21</accession>
<evidence type="ECO:0000313" key="1">
    <source>
        <dbReference type="EMBL" id="WNZ24786.1"/>
    </source>
</evidence>
<proteinExistence type="predicted"/>